<feature type="signal peptide" evidence="1">
    <location>
        <begin position="1"/>
        <end position="19"/>
    </location>
</feature>
<keyword evidence="3" id="KW-1185">Reference proteome</keyword>
<evidence type="ECO:0000256" key="1">
    <source>
        <dbReference type="SAM" id="SignalP"/>
    </source>
</evidence>
<gene>
    <name evidence="2" type="ORF">FB567DRAFT_337730</name>
</gene>
<protein>
    <submittedName>
        <fullName evidence="2">Uncharacterized protein</fullName>
    </submittedName>
</protein>
<accession>A0A8K0R6Y7</accession>
<feature type="chain" id="PRO_5035424838" evidence="1">
    <location>
        <begin position="20"/>
        <end position="102"/>
    </location>
</feature>
<comment type="caution">
    <text evidence="2">The sequence shown here is derived from an EMBL/GenBank/DDBJ whole genome shotgun (WGS) entry which is preliminary data.</text>
</comment>
<organism evidence="2 3">
    <name type="scientific">Paraphoma chrysanthemicola</name>
    <dbReference type="NCBI Taxonomy" id="798071"/>
    <lineage>
        <taxon>Eukaryota</taxon>
        <taxon>Fungi</taxon>
        <taxon>Dikarya</taxon>
        <taxon>Ascomycota</taxon>
        <taxon>Pezizomycotina</taxon>
        <taxon>Dothideomycetes</taxon>
        <taxon>Pleosporomycetidae</taxon>
        <taxon>Pleosporales</taxon>
        <taxon>Pleosporineae</taxon>
        <taxon>Phaeosphaeriaceae</taxon>
        <taxon>Paraphoma</taxon>
    </lineage>
</organism>
<dbReference type="OrthoDB" id="10360535at2759"/>
<evidence type="ECO:0000313" key="2">
    <source>
        <dbReference type="EMBL" id="KAH7088380.1"/>
    </source>
</evidence>
<dbReference type="EMBL" id="JAGMVJ010000008">
    <property type="protein sequence ID" value="KAH7088380.1"/>
    <property type="molecule type" value="Genomic_DNA"/>
</dbReference>
<name>A0A8K0R6Y7_9PLEO</name>
<keyword evidence="1" id="KW-0732">Signal</keyword>
<dbReference type="Proteomes" id="UP000813461">
    <property type="component" value="Unassembled WGS sequence"/>
</dbReference>
<reference evidence="2" key="1">
    <citation type="journal article" date="2021" name="Nat. Commun.">
        <title>Genetic determinants of endophytism in the Arabidopsis root mycobiome.</title>
        <authorList>
            <person name="Mesny F."/>
            <person name="Miyauchi S."/>
            <person name="Thiergart T."/>
            <person name="Pickel B."/>
            <person name="Atanasova L."/>
            <person name="Karlsson M."/>
            <person name="Huettel B."/>
            <person name="Barry K.W."/>
            <person name="Haridas S."/>
            <person name="Chen C."/>
            <person name="Bauer D."/>
            <person name="Andreopoulos W."/>
            <person name="Pangilinan J."/>
            <person name="LaButti K."/>
            <person name="Riley R."/>
            <person name="Lipzen A."/>
            <person name="Clum A."/>
            <person name="Drula E."/>
            <person name="Henrissat B."/>
            <person name="Kohler A."/>
            <person name="Grigoriev I.V."/>
            <person name="Martin F.M."/>
            <person name="Hacquard S."/>
        </authorList>
    </citation>
    <scope>NUCLEOTIDE SEQUENCE</scope>
    <source>
        <strain evidence="2">MPI-SDFR-AT-0120</strain>
    </source>
</reference>
<evidence type="ECO:0000313" key="3">
    <source>
        <dbReference type="Proteomes" id="UP000813461"/>
    </source>
</evidence>
<proteinExistence type="predicted"/>
<dbReference type="AlphaFoldDB" id="A0A8K0R6Y7"/>
<sequence length="102" mass="10864">MKPTTTSMTLSQFLVAVLAGTVIAVANPDPEANFRRHPAPATLAECLKARIPNFYSGGKPSVQVIKDCMGQVSSSKREIGDDEADVDVTDYVIDGGKKNVIV</sequence>